<dbReference type="OrthoDB" id="4062651at2759"/>
<organism evidence="1 2">
    <name type="scientific">Fusarium venenatum</name>
    <dbReference type="NCBI Taxonomy" id="56646"/>
    <lineage>
        <taxon>Eukaryota</taxon>
        <taxon>Fungi</taxon>
        <taxon>Dikarya</taxon>
        <taxon>Ascomycota</taxon>
        <taxon>Pezizomycotina</taxon>
        <taxon>Sordariomycetes</taxon>
        <taxon>Hypocreomycetidae</taxon>
        <taxon>Hypocreales</taxon>
        <taxon>Nectriaceae</taxon>
        <taxon>Fusarium</taxon>
    </lineage>
</organism>
<dbReference type="STRING" id="56646.A0A2L2U0W7"/>
<evidence type="ECO:0000313" key="2">
    <source>
        <dbReference type="Proteomes" id="UP000245910"/>
    </source>
</evidence>
<keyword evidence="2" id="KW-1185">Reference proteome</keyword>
<dbReference type="AlphaFoldDB" id="A0A2L2U0W7"/>
<dbReference type="Proteomes" id="UP000245910">
    <property type="component" value="Chromosome I"/>
</dbReference>
<name>A0A2L2U0W7_9HYPO</name>
<proteinExistence type="predicted"/>
<evidence type="ECO:0000313" key="1">
    <source>
        <dbReference type="EMBL" id="CEI67545.1"/>
    </source>
</evidence>
<evidence type="ECO:0008006" key="3">
    <source>
        <dbReference type="Google" id="ProtNLM"/>
    </source>
</evidence>
<protein>
    <recommendedName>
        <fullName evidence="3">Protein kinase domain-containing protein</fullName>
    </recommendedName>
</protein>
<dbReference type="EMBL" id="LN649229">
    <property type="protein sequence ID" value="CEI67545.1"/>
    <property type="molecule type" value="Genomic_DNA"/>
</dbReference>
<dbReference type="SUPFAM" id="SSF56112">
    <property type="entry name" value="Protein kinase-like (PK-like)"/>
    <property type="match status" value="1"/>
</dbReference>
<dbReference type="InterPro" id="IPR011009">
    <property type="entry name" value="Kinase-like_dom_sf"/>
</dbReference>
<dbReference type="Gene3D" id="1.10.510.10">
    <property type="entry name" value="Transferase(Phosphotransferase) domain 1"/>
    <property type="match status" value="1"/>
</dbReference>
<accession>A0A2L2U0W7</accession>
<sequence>MEHVAVYELHGGDGDGADITFLFNGKVMSVSIFPTNGPSTKSTLHLGPGRPLQDHLVDVISEAITCKNHNEYEKLVDEVFGVILEAGRPLFSSLGSITQQSQSLHELLFPEIIYFRLQAPAMYATILPIDPSEANSIIASDPAFTDNWDEKLKIRRELPCFTPDEMTVTKVLLRGFNSVTAAVRVHGRDLFCKVVARPSGLCGTEEGRELEYLGEISKAFQYPDTIQVPQFLGYVHHKETQQILGFLQEWVHGSRLSNINITTRNRGKWMAQISQTINRLHEHGLFWGNGKPGNVLIDDKDDIWLIGCGGGFMYEHNQGRLEIIERDQKACTEIAEFLNGGNGTTLSG</sequence>
<reference evidence="2" key="1">
    <citation type="submission" date="2014-10" db="EMBL/GenBank/DDBJ databases">
        <authorList>
            <person name="King R."/>
        </authorList>
    </citation>
    <scope>NUCLEOTIDE SEQUENCE [LARGE SCALE GENOMIC DNA]</scope>
    <source>
        <strain evidence="2">A3/5</strain>
    </source>
</reference>